<dbReference type="EMBL" id="OUNC01000021">
    <property type="protein sequence ID" value="SPP28663.1"/>
    <property type="molecule type" value="Genomic_DNA"/>
</dbReference>
<reference evidence="2" key="2">
    <citation type="submission" date="2018-04" db="EMBL/GenBank/DDBJ databases">
        <authorList>
            <person name="Go L.Y."/>
            <person name="Mitchell J.A."/>
        </authorList>
    </citation>
    <scope>NUCLEOTIDE SEQUENCE</scope>
    <source>
        <strain evidence="2">BSAS1 3</strain>
    </source>
</reference>
<evidence type="ECO:0000313" key="2">
    <source>
        <dbReference type="EMBL" id="SPP28663.1"/>
    </source>
</evidence>
<dbReference type="KEGG" id="bths:CNY62_03855"/>
<sequence>MRIEDNWDDVLIYSIVFTSKKDLNKEVKKIHRYCIFPVDWTKIQIEKRFRDTIQQDINIIGIHEHNFAWLPKNQIFS</sequence>
<proteinExistence type="predicted"/>
<dbReference type="RefSeq" id="WP_029091356.1">
    <property type="nucleotide sequence ID" value="NZ_CBCPHX010000005.1"/>
</dbReference>
<keyword evidence="3" id="KW-1185">Reference proteome</keyword>
<protein>
    <submittedName>
        <fullName evidence="1">Uncharacterized protein</fullName>
    </submittedName>
</protein>
<dbReference type="EMBL" id="CP023483">
    <property type="protein sequence ID" value="ATF25601.1"/>
    <property type="molecule type" value="Genomic_DNA"/>
</dbReference>
<organism evidence="1 3">
    <name type="scientific">Brochothrix thermosphacta</name>
    <name type="common">Microbacterium thermosphactum</name>
    <dbReference type="NCBI Taxonomy" id="2756"/>
    <lineage>
        <taxon>Bacteria</taxon>
        <taxon>Bacillati</taxon>
        <taxon>Bacillota</taxon>
        <taxon>Bacilli</taxon>
        <taxon>Bacillales</taxon>
        <taxon>Listeriaceae</taxon>
        <taxon>Brochothrix</taxon>
    </lineage>
</organism>
<dbReference type="Proteomes" id="UP000243591">
    <property type="component" value="Chromosome"/>
</dbReference>
<dbReference type="GeneID" id="66537831"/>
<name>A0A1D2KA00_BROTH</name>
<dbReference type="Proteomes" id="UP000270190">
    <property type="component" value="Unassembled WGS sequence"/>
</dbReference>
<gene>
    <name evidence="2" type="ORF">BTBSAS_280010</name>
    <name evidence="1" type="ORF">CNY62_03855</name>
</gene>
<accession>A0A1D2KA00</accession>
<evidence type="ECO:0000313" key="3">
    <source>
        <dbReference type="Proteomes" id="UP000243591"/>
    </source>
</evidence>
<dbReference type="AlphaFoldDB" id="A0A1D2KA00"/>
<evidence type="ECO:0000313" key="4">
    <source>
        <dbReference type="Proteomes" id="UP000270190"/>
    </source>
</evidence>
<dbReference type="STRING" id="2756.BFR44_00055"/>
<reference evidence="4" key="3">
    <citation type="submission" date="2018-04" db="EMBL/GenBank/DDBJ databases">
        <authorList>
            <person name="Illikoud N."/>
        </authorList>
    </citation>
    <scope>NUCLEOTIDE SEQUENCE [LARGE SCALE GENOMIC DNA]</scope>
</reference>
<reference evidence="1 3" key="1">
    <citation type="submission" date="2017-09" db="EMBL/GenBank/DDBJ databases">
        <title>Complete Genome Sequences of Two Strains of the Meat Spoilage Bacterium Brochothrix thermosphacta Isolated from Ground Chicken.</title>
        <authorList>
            <person name="Paoli G.C."/>
            <person name="Wijey C."/>
            <person name="Chen C.-Y."/>
            <person name="Nguyen L."/>
            <person name="Yan X."/>
            <person name="Irwin P.L."/>
        </authorList>
    </citation>
    <scope>NUCLEOTIDE SEQUENCE [LARGE SCALE GENOMIC DNA]</scope>
    <source>
        <strain evidence="1 3">BI</strain>
    </source>
</reference>
<evidence type="ECO:0000313" key="1">
    <source>
        <dbReference type="EMBL" id="ATF25601.1"/>
    </source>
</evidence>